<dbReference type="AlphaFoldDB" id="A0A382UUW0"/>
<evidence type="ECO:0000313" key="2">
    <source>
        <dbReference type="EMBL" id="SVD37565.1"/>
    </source>
</evidence>
<evidence type="ECO:0000256" key="1">
    <source>
        <dbReference type="SAM" id="MobiDB-lite"/>
    </source>
</evidence>
<feature type="non-terminal residue" evidence="2">
    <location>
        <position position="54"/>
    </location>
</feature>
<gene>
    <name evidence="2" type="ORF">METZ01_LOCUS390419</name>
</gene>
<sequence>LVAYCSIVKTKHTQYSILHLRWASTQTRLFTSHSTSLSDRLPPSTAEQLKITST</sequence>
<proteinExistence type="predicted"/>
<protein>
    <submittedName>
        <fullName evidence="2">Uncharacterized protein</fullName>
    </submittedName>
</protein>
<accession>A0A382UUW0</accession>
<dbReference type="EMBL" id="UINC01146689">
    <property type="protein sequence ID" value="SVD37565.1"/>
    <property type="molecule type" value="Genomic_DNA"/>
</dbReference>
<feature type="compositionally biased region" description="Polar residues" evidence="1">
    <location>
        <begin position="45"/>
        <end position="54"/>
    </location>
</feature>
<feature type="region of interest" description="Disordered" evidence="1">
    <location>
        <begin position="34"/>
        <end position="54"/>
    </location>
</feature>
<feature type="non-terminal residue" evidence="2">
    <location>
        <position position="1"/>
    </location>
</feature>
<organism evidence="2">
    <name type="scientific">marine metagenome</name>
    <dbReference type="NCBI Taxonomy" id="408172"/>
    <lineage>
        <taxon>unclassified sequences</taxon>
        <taxon>metagenomes</taxon>
        <taxon>ecological metagenomes</taxon>
    </lineage>
</organism>
<reference evidence="2" key="1">
    <citation type="submission" date="2018-05" db="EMBL/GenBank/DDBJ databases">
        <authorList>
            <person name="Lanie J.A."/>
            <person name="Ng W.-L."/>
            <person name="Kazmierczak K.M."/>
            <person name="Andrzejewski T.M."/>
            <person name="Davidsen T.M."/>
            <person name="Wayne K.J."/>
            <person name="Tettelin H."/>
            <person name="Glass J.I."/>
            <person name="Rusch D."/>
            <person name="Podicherti R."/>
            <person name="Tsui H.-C.T."/>
            <person name="Winkler M.E."/>
        </authorList>
    </citation>
    <scope>NUCLEOTIDE SEQUENCE</scope>
</reference>
<name>A0A382UUW0_9ZZZZ</name>